<dbReference type="EMBL" id="WWCP01000002">
    <property type="protein sequence ID" value="MYM81127.1"/>
    <property type="molecule type" value="Genomic_DNA"/>
</dbReference>
<proteinExistence type="predicted"/>
<dbReference type="Proteomes" id="UP000474565">
    <property type="component" value="Unassembled WGS sequence"/>
</dbReference>
<sequence length="134" mass="14529">MNAPISAALLQLRAGNVAASAAKADGQLRAVQVVTQPMVPTDVRLLRSGYEHDGLRLDLYGTLDAAGYEVESAALSGATEKIDVTVWLTREQLRQMSDWCDRHLPSAHELGLVSQQEARADLAMWMRSCGAEPP</sequence>
<organism evidence="1 2">
    <name type="scientific">Duganella lactea</name>
    <dbReference type="NCBI Taxonomy" id="2692173"/>
    <lineage>
        <taxon>Bacteria</taxon>
        <taxon>Pseudomonadati</taxon>
        <taxon>Pseudomonadota</taxon>
        <taxon>Betaproteobacteria</taxon>
        <taxon>Burkholderiales</taxon>
        <taxon>Oxalobacteraceae</taxon>
        <taxon>Telluria group</taxon>
        <taxon>Duganella</taxon>
    </lineage>
</organism>
<name>A0A6L8MDY1_9BURK</name>
<comment type="caution">
    <text evidence="1">The sequence shown here is derived from an EMBL/GenBank/DDBJ whole genome shotgun (WGS) entry which is preliminary data.</text>
</comment>
<dbReference type="AlphaFoldDB" id="A0A6L8MDY1"/>
<reference evidence="1 2" key="1">
    <citation type="submission" date="2019-12" db="EMBL/GenBank/DDBJ databases">
        <title>Novel species isolated from a subtropical stream in China.</title>
        <authorList>
            <person name="Lu H."/>
        </authorList>
    </citation>
    <scope>NUCLEOTIDE SEQUENCE [LARGE SCALE GENOMIC DNA]</scope>
    <source>
        <strain evidence="1 2">FT50W</strain>
    </source>
</reference>
<protein>
    <submittedName>
        <fullName evidence="1">Uncharacterized protein</fullName>
    </submittedName>
</protein>
<accession>A0A6L8MDY1</accession>
<evidence type="ECO:0000313" key="1">
    <source>
        <dbReference type="EMBL" id="MYM81127.1"/>
    </source>
</evidence>
<dbReference type="RefSeq" id="WP_161018419.1">
    <property type="nucleotide sequence ID" value="NZ_WWCP01000002.1"/>
</dbReference>
<evidence type="ECO:0000313" key="2">
    <source>
        <dbReference type="Proteomes" id="UP000474565"/>
    </source>
</evidence>
<gene>
    <name evidence="1" type="ORF">GTP44_04030</name>
</gene>